<dbReference type="EMBL" id="MGBG01000007">
    <property type="protein sequence ID" value="OGK66458.1"/>
    <property type="molecule type" value="Genomic_DNA"/>
</dbReference>
<dbReference type="SUPFAM" id="SSF53335">
    <property type="entry name" value="S-adenosyl-L-methionine-dependent methyltransferases"/>
    <property type="match status" value="1"/>
</dbReference>
<dbReference type="Pfam" id="PF08241">
    <property type="entry name" value="Methyltransf_11"/>
    <property type="match status" value="1"/>
</dbReference>
<evidence type="ECO:0000313" key="4">
    <source>
        <dbReference type="Proteomes" id="UP000178450"/>
    </source>
</evidence>
<dbReference type="GO" id="GO:0008757">
    <property type="term" value="F:S-adenosylmethionine-dependent methyltransferase activity"/>
    <property type="evidence" value="ECO:0007669"/>
    <property type="project" value="InterPro"/>
</dbReference>
<evidence type="ECO:0000313" key="3">
    <source>
        <dbReference type="EMBL" id="OGK66458.1"/>
    </source>
</evidence>
<reference evidence="3 4" key="1">
    <citation type="journal article" date="2016" name="Nat. Commun.">
        <title>Thousands of microbial genomes shed light on interconnected biogeochemical processes in an aquifer system.</title>
        <authorList>
            <person name="Anantharaman K."/>
            <person name="Brown C.T."/>
            <person name="Hug L.A."/>
            <person name="Sharon I."/>
            <person name="Castelle C.J."/>
            <person name="Probst A.J."/>
            <person name="Thomas B.C."/>
            <person name="Singh A."/>
            <person name="Wilkins M.J."/>
            <person name="Karaoz U."/>
            <person name="Brodie E.L."/>
            <person name="Williams K.H."/>
            <person name="Hubbard S.S."/>
            <person name="Banfield J.F."/>
        </authorList>
    </citation>
    <scope>NUCLEOTIDE SEQUENCE [LARGE SCALE GENOMIC DNA]</scope>
</reference>
<dbReference type="GO" id="GO:0033862">
    <property type="term" value="F:UMP kinase activity"/>
    <property type="evidence" value="ECO:0007669"/>
    <property type="project" value="InterPro"/>
</dbReference>
<dbReference type="CDD" id="cd02440">
    <property type="entry name" value="AdoMet_MTases"/>
    <property type="match status" value="1"/>
</dbReference>
<dbReference type="NCBIfam" id="TIGR02076">
    <property type="entry name" value="pyrH_arch"/>
    <property type="match status" value="1"/>
</dbReference>
<proteinExistence type="predicted"/>
<organism evidence="3 4">
    <name type="scientific">Candidatus Roizmanbacteria bacterium RIFOXYA1_FULL_41_12</name>
    <dbReference type="NCBI Taxonomy" id="1802082"/>
    <lineage>
        <taxon>Bacteria</taxon>
        <taxon>Candidatus Roizmaniibacteriota</taxon>
    </lineage>
</organism>
<protein>
    <recommendedName>
        <fullName evidence="5">Aspartate/glutamate/uridylate kinase domain-containing protein</fullName>
    </recommendedName>
</protein>
<dbReference type="GO" id="GO:0006221">
    <property type="term" value="P:pyrimidine nucleotide biosynthetic process"/>
    <property type="evidence" value="ECO:0007669"/>
    <property type="project" value="InterPro"/>
</dbReference>
<dbReference type="Gene3D" id="3.40.1160.10">
    <property type="entry name" value="Acetylglutamate kinase-like"/>
    <property type="match status" value="1"/>
</dbReference>
<feature type="domain" description="Aspartate/glutamate/uridylate kinase" evidence="1">
    <location>
        <begin position="4"/>
        <end position="200"/>
    </location>
</feature>
<dbReference type="InterPro" id="IPR011818">
    <property type="entry name" value="Uridylate_kinase_arch/spir"/>
</dbReference>
<comment type="caution">
    <text evidence="3">The sequence shown here is derived from an EMBL/GenBank/DDBJ whole genome shotgun (WGS) entry which is preliminary data.</text>
</comment>
<evidence type="ECO:0008006" key="5">
    <source>
        <dbReference type="Google" id="ProtNLM"/>
    </source>
</evidence>
<dbReference type="Proteomes" id="UP000178450">
    <property type="component" value="Unassembled WGS sequence"/>
</dbReference>
<evidence type="ECO:0000259" key="1">
    <source>
        <dbReference type="Pfam" id="PF00696"/>
    </source>
</evidence>
<accession>A0A1F7KF47</accession>
<dbReference type="InterPro" id="IPR036393">
    <property type="entry name" value="AceGlu_kinase-like_sf"/>
</dbReference>
<dbReference type="InterPro" id="IPR013216">
    <property type="entry name" value="Methyltransf_11"/>
</dbReference>
<sequence>MQETLILSIGGSLIVPNGGINVDFLTKLNVFVRRNVSKNRRLFLVAGGGTTARHYIDGGKKVIKKITNDDLDWLGIHSSRLNAHLLRTIFRDLAHPRITENYDHRILNLREPVMIGAGWKPGWSTDYCAVMFAKNYNANLVINLSNLYWIYDKDPNVYHGAKVIEKTTWDFYQTLVGDKWTPGLSAPIDPIAAALSKELKLTVITTKGDDFRNLQRIVDGESFKGTVIRPFDVSSAFYDRQYYLGEKGEYRYVGGINKAKEILFKLANWYRALYIKLQFNPKTLLDVGCGTGELVHNLRLLGVDARGVELSPDALAMARDNVKPFLSQGDAEKLPFKNNSFEMVISIDVLEHLERSKLQKVVNETVRVAKKAVLHKIFTQENVLLDFFHSDDPSHVSVFSQGFWERLFINTKNVAVARKFFRLPSYLESVYLLKKND</sequence>
<dbReference type="SUPFAM" id="SSF53633">
    <property type="entry name" value="Carbamate kinase-like"/>
    <property type="match status" value="1"/>
</dbReference>
<dbReference type="Pfam" id="PF00696">
    <property type="entry name" value="AA_kinase"/>
    <property type="match status" value="1"/>
</dbReference>
<gene>
    <name evidence="3" type="ORF">A2209_01755</name>
</gene>
<dbReference type="PANTHER" id="PTHR43861">
    <property type="entry name" value="TRANS-ACONITATE 2-METHYLTRANSFERASE-RELATED"/>
    <property type="match status" value="1"/>
</dbReference>
<feature type="domain" description="Methyltransferase type 11" evidence="2">
    <location>
        <begin position="285"/>
        <end position="371"/>
    </location>
</feature>
<dbReference type="InterPro" id="IPR029063">
    <property type="entry name" value="SAM-dependent_MTases_sf"/>
</dbReference>
<dbReference type="AlphaFoldDB" id="A0A1F7KF47"/>
<name>A0A1F7KF47_9BACT</name>
<dbReference type="Gene3D" id="3.40.50.150">
    <property type="entry name" value="Vaccinia Virus protein VP39"/>
    <property type="match status" value="1"/>
</dbReference>
<evidence type="ECO:0000259" key="2">
    <source>
        <dbReference type="Pfam" id="PF08241"/>
    </source>
</evidence>
<dbReference type="InterPro" id="IPR001048">
    <property type="entry name" value="Asp/Glu/Uridylate_kinase"/>
</dbReference>